<dbReference type="STRING" id="299467.A0A443S4L7"/>
<dbReference type="InterPro" id="IPR000210">
    <property type="entry name" value="BTB/POZ_dom"/>
</dbReference>
<keyword evidence="3" id="KW-1185">Reference proteome</keyword>
<name>A0A443S4L7_9ACAR</name>
<dbReference type="Proteomes" id="UP000288716">
    <property type="component" value="Unassembled WGS sequence"/>
</dbReference>
<feature type="non-terminal residue" evidence="2">
    <location>
        <position position="212"/>
    </location>
</feature>
<feature type="domain" description="BTB" evidence="1">
    <location>
        <begin position="23"/>
        <end position="82"/>
    </location>
</feature>
<evidence type="ECO:0000313" key="2">
    <source>
        <dbReference type="EMBL" id="RWS22469.1"/>
    </source>
</evidence>
<dbReference type="Pfam" id="PF00651">
    <property type="entry name" value="BTB"/>
    <property type="match status" value="2"/>
</dbReference>
<reference evidence="2 3" key="1">
    <citation type="journal article" date="2018" name="Gigascience">
        <title>Genomes of trombidid mites reveal novel predicted allergens and laterally-transferred genes associated with secondary metabolism.</title>
        <authorList>
            <person name="Dong X."/>
            <person name="Chaisiri K."/>
            <person name="Xia D."/>
            <person name="Armstrong S.D."/>
            <person name="Fang Y."/>
            <person name="Donnelly M.J."/>
            <person name="Kadowaki T."/>
            <person name="McGarry J.W."/>
            <person name="Darby A.C."/>
            <person name="Makepeace B.L."/>
        </authorList>
    </citation>
    <scope>NUCLEOTIDE SEQUENCE [LARGE SCALE GENOMIC DNA]</scope>
    <source>
        <strain evidence="2">UoL-UT</strain>
    </source>
</reference>
<dbReference type="OrthoDB" id="6431021at2759"/>
<dbReference type="PROSITE" id="PS50097">
    <property type="entry name" value="BTB"/>
    <property type="match status" value="2"/>
</dbReference>
<dbReference type="Gene3D" id="3.30.710.10">
    <property type="entry name" value="Potassium Channel Kv1.1, Chain A"/>
    <property type="match status" value="2"/>
</dbReference>
<dbReference type="SMART" id="SM00225">
    <property type="entry name" value="BTB"/>
    <property type="match status" value="2"/>
</dbReference>
<comment type="caution">
    <text evidence="2">The sequence shown here is derived from an EMBL/GenBank/DDBJ whole genome shotgun (WGS) entry which is preliminary data.</text>
</comment>
<dbReference type="SUPFAM" id="SSF54695">
    <property type="entry name" value="POZ domain"/>
    <property type="match status" value="2"/>
</dbReference>
<evidence type="ECO:0000313" key="3">
    <source>
        <dbReference type="Proteomes" id="UP000288716"/>
    </source>
</evidence>
<feature type="domain" description="BTB" evidence="1">
    <location>
        <begin position="94"/>
        <end position="159"/>
    </location>
</feature>
<dbReference type="EMBL" id="NCKV01008723">
    <property type="protein sequence ID" value="RWS22469.1"/>
    <property type="molecule type" value="Genomic_DNA"/>
</dbReference>
<proteinExistence type="predicted"/>
<protein>
    <submittedName>
        <fullName evidence="2">BTB/POZ domain-containing protein 9-like protein</fullName>
    </submittedName>
</protein>
<sequence>MCYRHYNFALDFLSKLCLSEKFSDVSFKCGEQSIPAHKTILAASSPFFENELFSEANKEKTEFHFDCKPEIFEYVLRYIYTDLLSNLCLNEKFSDVHFKCGDHSVPAHKTILAASSPFFEDALLSEENKEKTEINLDCKPEVFEYVLRYIYTGKMNVEDLSDNDVIGLFTLIQKMQLPRLLNAVTKRMNTIEMSVENVGLMYEPAVETKSNI</sequence>
<dbReference type="PANTHER" id="PTHR24413">
    <property type="entry name" value="SPECKLE-TYPE POZ PROTEIN"/>
    <property type="match status" value="1"/>
</dbReference>
<dbReference type="AlphaFoldDB" id="A0A443S4L7"/>
<dbReference type="VEuPathDB" id="VectorBase:LDEU009571"/>
<dbReference type="CDD" id="cd18186">
    <property type="entry name" value="BTB_POZ_ZBTB_KLHL-like"/>
    <property type="match status" value="2"/>
</dbReference>
<evidence type="ECO:0000259" key="1">
    <source>
        <dbReference type="PROSITE" id="PS50097"/>
    </source>
</evidence>
<gene>
    <name evidence="2" type="ORF">B4U80_07412</name>
</gene>
<dbReference type="InterPro" id="IPR011333">
    <property type="entry name" value="SKP1/BTB/POZ_sf"/>
</dbReference>
<organism evidence="2 3">
    <name type="scientific">Leptotrombidium deliense</name>
    <dbReference type="NCBI Taxonomy" id="299467"/>
    <lineage>
        <taxon>Eukaryota</taxon>
        <taxon>Metazoa</taxon>
        <taxon>Ecdysozoa</taxon>
        <taxon>Arthropoda</taxon>
        <taxon>Chelicerata</taxon>
        <taxon>Arachnida</taxon>
        <taxon>Acari</taxon>
        <taxon>Acariformes</taxon>
        <taxon>Trombidiformes</taxon>
        <taxon>Prostigmata</taxon>
        <taxon>Anystina</taxon>
        <taxon>Parasitengona</taxon>
        <taxon>Trombiculoidea</taxon>
        <taxon>Trombiculidae</taxon>
        <taxon>Leptotrombidium</taxon>
    </lineage>
</organism>
<accession>A0A443S4L7</accession>